<dbReference type="AlphaFoldDB" id="X0Z7A3"/>
<proteinExistence type="predicted"/>
<dbReference type="EMBL" id="BART01006004">
    <property type="protein sequence ID" value="GAG56273.1"/>
    <property type="molecule type" value="Genomic_DNA"/>
</dbReference>
<accession>X0Z7A3</accession>
<organism evidence="1">
    <name type="scientific">marine sediment metagenome</name>
    <dbReference type="NCBI Taxonomy" id="412755"/>
    <lineage>
        <taxon>unclassified sequences</taxon>
        <taxon>metagenomes</taxon>
        <taxon>ecological metagenomes</taxon>
    </lineage>
</organism>
<feature type="non-terminal residue" evidence="1">
    <location>
        <position position="346"/>
    </location>
</feature>
<comment type="caution">
    <text evidence="1">The sequence shown here is derived from an EMBL/GenBank/DDBJ whole genome shotgun (WGS) entry which is preliminary data.</text>
</comment>
<sequence>MKNDFLKFNKRKIGGLEEHFIDVYKTFRENIGTSHWEEKIRKAANLNIIYRKYRTQNNERVFKLLLSDSSFRNLLYETIYSWMGQGRQWLKRKTDYLKAIDDINEKLEELRDESLENLVRQKRGIYSDLKEKIKNIFIGLEVTNAHTKIVANSKTLHFLLPDLIPPIDGKYILRFFGINSTQLYNSFLSLEKQAELLIRIMDSYYEILDFCFNEIKQKCTQGDFHDYSIPKIIDNAIWGYSEREVEEGKNFTQVEIITGRERKQYDHELFWDMVGREAGNKLYTDAFVITEDDSARYFGKSIKNAMSGKCILEEGDDPKEITATIPKHIGEKGFSCRVGINKGKKY</sequence>
<reference evidence="1" key="1">
    <citation type="journal article" date="2014" name="Front. Microbiol.">
        <title>High frequency of phylogenetically diverse reductive dehalogenase-homologous genes in deep subseafloor sedimentary metagenomes.</title>
        <authorList>
            <person name="Kawai M."/>
            <person name="Futagami T."/>
            <person name="Toyoda A."/>
            <person name="Takaki Y."/>
            <person name="Nishi S."/>
            <person name="Hori S."/>
            <person name="Arai W."/>
            <person name="Tsubouchi T."/>
            <person name="Morono Y."/>
            <person name="Uchiyama I."/>
            <person name="Ito T."/>
            <person name="Fujiyama A."/>
            <person name="Inagaki F."/>
            <person name="Takami H."/>
        </authorList>
    </citation>
    <scope>NUCLEOTIDE SEQUENCE</scope>
    <source>
        <strain evidence="1">Expedition CK06-06</strain>
    </source>
</reference>
<protein>
    <submittedName>
        <fullName evidence="1">Uncharacterized protein</fullName>
    </submittedName>
</protein>
<name>X0Z7A3_9ZZZZ</name>
<gene>
    <name evidence="1" type="ORF">S01H4_13642</name>
</gene>
<evidence type="ECO:0000313" key="1">
    <source>
        <dbReference type="EMBL" id="GAG56273.1"/>
    </source>
</evidence>